<evidence type="ECO:0000256" key="2">
    <source>
        <dbReference type="ARBA" id="ARBA00022723"/>
    </source>
</evidence>
<evidence type="ECO:0000313" key="6">
    <source>
        <dbReference type="Proteomes" id="UP000631694"/>
    </source>
</evidence>
<dbReference type="PANTHER" id="PTHR30502">
    <property type="entry name" value="2-KETO-3-DEOXY-L-RHAMNONATE ALDOLASE"/>
    <property type="match status" value="1"/>
</dbReference>
<comment type="similarity">
    <text evidence="1">Belongs to the HpcH/HpaI aldolase family.</text>
</comment>
<dbReference type="EMBL" id="JADZLT010000050">
    <property type="protein sequence ID" value="MBH0238493.1"/>
    <property type="molecule type" value="Genomic_DNA"/>
</dbReference>
<dbReference type="GO" id="GO:0046872">
    <property type="term" value="F:metal ion binding"/>
    <property type="evidence" value="ECO:0007669"/>
    <property type="project" value="UniProtKB-KW"/>
</dbReference>
<sequence length="268" mass="27825">MTPAVPARTLKQKFAADGHAFGPMVIEFFTPGMAAIAAAAGADFVLYDMEHSGAEIGDIKEQCAAARGLGIAPLVRVPSGEYHFVARALDAGAEGIMVPMVESAAHAAEIVSFAHYPPKGRRGAAFGVAHDGYRGGDPVAKIAAANGRTLIIPQIETKTGLEAVEDIAAVDGVDIVWVGHFDLTNFLGIPAAFDHPDYEAALARVLAAADANGKPAGFMAADEAWAEAYYRRGFRAIAYGLDHLLFQKALAGGLSLLNGLAAATPARG</sequence>
<keyword evidence="3" id="KW-0456">Lyase</keyword>
<accession>A0A931MX55</accession>
<evidence type="ECO:0000256" key="3">
    <source>
        <dbReference type="ARBA" id="ARBA00023239"/>
    </source>
</evidence>
<feature type="domain" description="HpcH/HpaI aldolase/citrate lyase" evidence="4">
    <location>
        <begin position="30"/>
        <end position="247"/>
    </location>
</feature>
<gene>
    <name evidence="5" type="ORF">I5731_11720</name>
</gene>
<dbReference type="Gene3D" id="3.20.20.60">
    <property type="entry name" value="Phosphoenolpyruvate-binding domains"/>
    <property type="match status" value="1"/>
</dbReference>
<organism evidence="5 6">
    <name type="scientific">Methylobrevis albus</name>
    <dbReference type="NCBI Taxonomy" id="2793297"/>
    <lineage>
        <taxon>Bacteria</taxon>
        <taxon>Pseudomonadati</taxon>
        <taxon>Pseudomonadota</taxon>
        <taxon>Alphaproteobacteria</taxon>
        <taxon>Hyphomicrobiales</taxon>
        <taxon>Pleomorphomonadaceae</taxon>
        <taxon>Methylobrevis</taxon>
    </lineage>
</organism>
<protein>
    <submittedName>
        <fullName evidence="5">Hpch/hpai aldolase</fullName>
    </submittedName>
</protein>
<dbReference type="InterPro" id="IPR040442">
    <property type="entry name" value="Pyrv_kinase-like_dom_sf"/>
</dbReference>
<dbReference type="RefSeq" id="WP_197311558.1">
    <property type="nucleotide sequence ID" value="NZ_JADZLT010000050.1"/>
</dbReference>
<dbReference type="Proteomes" id="UP000631694">
    <property type="component" value="Unassembled WGS sequence"/>
</dbReference>
<dbReference type="InterPro" id="IPR050251">
    <property type="entry name" value="HpcH-HpaI_aldolase"/>
</dbReference>
<dbReference type="SUPFAM" id="SSF51621">
    <property type="entry name" value="Phosphoenolpyruvate/pyruvate domain"/>
    <property type="match status" value="1"/>
</dbReference>
<evidence type="ECO:0000313" key="5">
    <source>
        <dbReference type="EMBL" id="MBH0238493.1"/>
    </source>
</evidence>
<evidence type="ECO:0000259" key="4">
    <source>
        <dbReference type="Pfam" id="PF03328"/>
    </source>
</evidence>
<dbReference type="InterPro" id="IPR015813">
    <property type="entry name" value="Pyrv/PenolPyrv_kinase-like_dom"/>
</dbReference>
<keyword evidence="2" id="KW-0479">Metal-binding</keyword>
<dbReference type="InterPro" id="IPR005000">
    <property type="entry name" value="Aldolase/citrate-lyase_domain"/>
</dbReference>
<dbReference type="GO" id="GO:0005737">
    <property type="term" value="C:cytoplasm"/>
    <property type="evidence" value="ECO:0007669"/>
    <property type="project" value="TreeGrafter"/>
</dbReference>
<proteinExistence type="inferred from homology"/>
<name>A0A931MX55_9HYPH</name>
<reference evidence="5" key="1">
    <citation type="submission" date="2020-12" db="EMBL/GenBank/DDBJ databases">
        <title>Methylobrevis albus sp. nov., isolated from fresh water lack sediment.</title>
        <authorList>
            <person name="Zou Q."/>
        </authorList>
    </citation>
    <scope>NUCLEOTIDE SEQUENCE</scope>
    <source>
        <strain evidence="5">L22</strain>
    </source>
</reference>
<keyword evidence="6" id="KW-1185">Reference proteome</keyword>
<dbReference type="Pfam" id="PF03328">
    <property type="entry name" value="HpcH_HpaI"/>
    <property type="match status" value="1"/>
</dbReference>
<evidence type="ECO:0000256" key="1">
    <source>
        <dbReference type="ARBA" id="ARBA00005568"/>
    </source>
</evidence>
<dbReference type="AlphaFoldDB" id="A0A931MX55"/>
<dbReference type="PANTHER" id="PTHR30502:SF0">
    <property type="entry name" value="PHOSPHOENOLPYRUVATE CARBOXYLASE FAMILY PROTEIN"/>
    <property type="match status" value="1"/>
</dbReference>
<dbReference type="GO" id="GO:0016832">
    <property type="term" value="F:aldehyde-lyase activity"/>
    <property type="evidence" value="ECO:0007669"/>
    <property type="project" value="TreeGrafter"/>
</dbReference>
<comment type="caution">
    <text evidence="5">The sequence shown here is derived from an EMBL/GenBank/DDBJ whole genome shotgun (WGS) entry which is preliminary data.</text>
</comment>